<evidence type="ECO:0000313" key="2">
    <source>
        <dbReference type="Proteomes" id="UP000479710"/>
    </source>
</evidence>
<comment type="caution">
    <text evidence="1">The sequence shown here is derived from an EMBL/GenBank/DDBJ whole genome shotgun (WGS) entry which is preliminary data.</text>
</comment>
<dbReference type="AlphaFoldDB" id="A0A6G1D2L5"/>
<proteinExistence type="predicted"/>
<accession>A0A6G1D2L5</accession>
<dbReference type="Proteomes" id="UP000479710">
    <property type="component" value="Unassembled WGS sequence"/>
</dbReference>
<reference evidence="1 2" key="1">
    <citation type="submission" date="2019-11" db="EMBL/GenBank/DDBJ databases">
        <title>Whole genome sequence of Oryza granulata.</title>
        <authorList>
            <person name="Li W."/>
        </authorList>
    </citation>
    <scope>NUCLEOTIDE SEQUENCE [LARGE SCALE GENOMIC DNA]</scope>
    <source>
        <strain evidence="2">cv. Menghai</strain>
        <tissue evidence="1">Leaf</tissue>
    </source>
</reference>
<dbReference type="OrthoDB" id="686290at2759"/>
<gene>
    <name evidence="1" type="ORF">E2562_012040</name>
</gene>
<name>A0A6G1D2L5_9ORYZ</name>
<dbReference type="PANTHER" id="PTHR31325">
    <property type="entry name" value="OS01G0798800 PROTEIN-RELATED"/>
    <property type="match status" value="1"/>
</dbReference>
<dbReference type="InterPro" id="IPR007658">
    <property type="entry name" value="DUF594"/>
</dbReference>
<organism evidence="1 2">
    <name type="scientific">Oryza meyeriana var. granulata</name>
    <dbReference type="NCBI Taxonomy" id="110450"/>
    <lineage>
        <taxon>Eukaryota</taxon>
        <taxon>Viridiplantae</taxon>
        <taxon>Streptophyta</taxon>
        <taxon>Embryophyta</taxon>
        <taxon>Tracheophyta</taxon>
        <taxon>Spermatophyta</taxon>
        <taxon>Magnoliopsida</taxon>
        <taxon>Liliopsida</taxon>
        <taxon>Poales</taxon>
        <taxon>Poaceae</taxon>
        <taxon>BOP clade</taxon>
        <taxon>Oryzoideae</taxon>
        <taxon>Oryzeae</taxon>
        <taxon>Oryzinae</taxon>
        <taxon>Oryza</taxon>
        <taxon>Oryza meyeriana</taxon>
    </lineage>
</organism>
<dbReference type="Pfam" id="PF04578">
    <property type="entry name" value="DUF594"/>
    <property type="match status" value="1"/>
</dbReference>
<protein>
    <submittedName>
        <fullName evidence="1">Uncharacterized protein</fullName>
    </submittedName>
</protein>
<sequence>MKKISRELSNYIMYLVFKCGVMLTVNSHLIHDQALREIGEIIYYQRNQQVNLSEKEAVMMIYYQQKEEQGPLTANEKLKQQELDGKDNDTGSRVQELWQSTMEALNCPVLPRACQVASELMNISDEADRWKLISDIWLEMLYYTAPRCGGAFHYEHLSTGGEFITHVLLLIRFLGPFLPIPPAATA</sequence>
<evidence type="ECO:0000313" key="1">
    <source>
        <dbReference type="EMBL" id="KAF0906587.1"/>
    </source>
</evidence>
<keyword evidence="2" id="KW-1185">Reference proteome</keyword>
<dbReference type="EMBL" id="SPHZ02000007">
    <property type="protein sequence ID" value="KAF0906587.1"/>
    <property type="molecule type" value="Genomic_DNA"/>
</dbReference>